<dbReference type="EMBL" id="CAJSTJ010000077">
    <property type="protein sequence ID" value="CAG7556060.1"/>
    <property type="molecule type" value="Genomic_DNA"/>
</dbReference>
<proteinExistence type="predicted"/>
<protein>
    <submittedName>
        <fullName evidence="2">Uncharacterized protein</fullName>
    </submittedName>
</protein>
<gene>
    <name evidence="2" type="ORF">FEQUK3_LOCUS1805</name>
</gene>
<dbReference type="Proteomes" id="UP000693738">
    <property type="component" value="Unassembled WGS sequence"/>
</dbReference>
<feature type="compositionally biased region" description="Basic and acidic residues" evidence="1">
    <location>
        <begin position="117"/>
        <end position="133"/>
    </location>
</feature>
<evidence type="ECO:0000313" key="3">
    <source>
        <dbReference type="Proteomes" id="UP000693738"/>
    </source>
</evidence>
<name>A0A8J2IIY7_FUSEQ</name>
<comment type="caution">
    <text evidence="2">The sequence shown here is derived from an EMBL/GenBank/DDBJ whole genome shotgun (WGS) entry which is preliminary data.</text>
</comment>
<reference evidence="2" key="1">
    <citation type="submission" date="2021-05" db="EMBL/GenBank/DDBJ databases">
        <authorList>
            <person name="Khan N."/>
        </authorList>
    </citation>
    <scope>NUCLEOTIDE SEQUENCE</scope>
</reference>
<accession>A0A8J2IIY7</accession>
<evidence type="ECO:0000313" key="2">
    <source>
        <dbReference type="EMBL" id="CAG7556060.1"/>
    </source>
</evidence>
<feature type="region of interest" description="Disordered" evidence="1">
    <location>
        <begin position="102"/>
        <end position="133"/>
    </location>
</feature>
<organism evidence="2 3">
    <name type="scientific">Fusarium equiseti</name>
    <name type="common">Fusarium scirpi</name>
    <dbReference type="NCBI Taxonomy" id="61235"/>
    <lineage>
        <taxon>Eukaryota</taxon>
        <taxon>Fungi</taxon>
        <taxon>Dikarya</taxon>
        <taxon>Ascomycota</taxon>
        <taxon>Pezizomycotina</taxon>
        <taxon>Sordariomycetes</taxon>
        <taxon>Hypocreomycetidae</taxon>
        <taxon>Hypocreales</taxon>
        <taxon>Nectriaceae</taxon>
        <taxon>Fusarium</taxon>
        <taxon>Fusarium incarnatum-equiseti species complex</taxon>
    </lineage>
</organism>
<evidence type="ECO:0000256" key="1">
    <source>
        <dbReference type="SAM" id="MobiDB-lite"/>
    </source>
</evidence>
<sequence>MVNGQTSASYHRLPGTQLEAEDEICSEIIPEERRPGHLKRSVENDMIRWYSALGANIQHSWVPRKAKVRGYSPEPQPSPSLLSLQGVQEPALIFVPQAVPAERRRRRQLVQPAEGPRSSEDPVKNEDPEDLIR</sequence>
<dbReference type="AlphaFoldDB" id="A0A8J2IIY7"/>